<dbReference type="PANTHER" id="PTHR10000:SF8">
    <property type="entry name" value="HAD SUPERFAMILY HYDROLASE-LIKE, TYPE 3"/>
    <property type="match status" value="1"/>
</dbReference>
<dbReference type="OrthoDB" id="388819at2"/>
<dbReference type="GO" id="GO:0016791">
    <property type="term" value="F:phosphatase activity"/>
    <property type="evidence" value="ECO:0007669"/>
    <property type="project" value="TreeGrafter"/>
</dbReference>
<name>A0A449B5A7_9BACT</name>
<evidence type="ECO:0000256" key="1">
    <source>
        <dbReference type="ARBA" id="ARBA00001946"/>
    </source>
</evidence>
<gene>
    <name evidence="2" type="primary">yidA_3</name>
    <name evidence="2" type="ORF">NCTC10168_00730</name>
</gene>
<dbReference type="NCBIfam" id="TIGR01484">
    <property type="entry name" value="HAD-SF-IIB"/>
    <property type="match status" value="1"/>
</dbReference>
<protein>
    <submittedName>
        <fullName evidence="2">COF family HAD hydrolase protein</fullName>
        <ecNumber evidence="2">3.1.3.-</ecNumber>
    </submittedName>
</protein>
<dbReference type="Gene3D" id="3.40.50.1000">
    <property type="entry name" value="HAD superfamily/HAD-like"/>
    <property type="match status" value="1"/>
</dbReference>
<dbReference type="InterPro" id="IPR006379">
    <property type="entry name" value="HAD-SF_hydro_IIB"/>
</dbReference>
<keyword evidence="3" id="KW-1185">Reference proteome</keyword>
<dbReference type="PANTHER" id="PTHR10000">
    <property type="entry name" value="PHOSPHOSERINE PHOSPHATASE"/>
    <property type="match status" value="1"/>
</dbReference>
<dbReference type="Proteomes" id="UP000290243">
    <property type="component" value="Chromosome"/>
</dbReference>
<dbReference type="SUPFAM" id="SSF56784">
    <property type="entry name" value="HAD-like"/>
    <property type="match status" value="1"/>
</dbReference>
<dbReference type="Gene3D" id="3.30.1240.10">
    <property type="match status" value="1"/>
</dbReference>
<keyword evidence="2" id="KW-0378">Hydrolase</keyword>
<organism evidence="2 3">
    <name type="scientific">Mycoplasmopsis maculosa</name>
    <dbReference type="NCBI Taxonomy" id="114885"/>
    <lineage>
        <taxon>Bacteria</taxon>
        <taxon>Bacillati</taxon>
        <taxon>Mycoplasmatota</taxon>
        <taxon>Mycoplasmoidales</taxon>
        <taxon>Metamycoplasmataceae</taxon>
        <taxon>Mycoplasmopsis</taxon>
    </lineage>
</organism>
<dbReference type="AlphaFoldDB" id="A0A449B5A7"/>
<comment type="cofactor">
    <cofactor evidence="1">
        <name>Mg(2+)</name>
        <dbReference type="ChEBI" id="CHEBI:18420"/>
    </cofactor>
</comment>
<dbReference type="RefSeq" id="WP_129647191.1">
    <property type="nucleotide sequence ID" value="NZ_LR215037.1"/>
</dbReference>
<accession>A0A449B5A7</accession>
<dbReference type="InterPro" id="IPR023214">
    <property type="entry name" value="HAD_sf"/>
</dbReference>
<evidence type="ECO:0000313" key="2">
    <source>
        <dbReference type="EMBL" id="VEU75791.1"/>
    </source>
</evidence>
<dbReference type="KEGG" id="mmau:NCTC10168_00730"/>
<sequence length="279" mass="32006">MKKEDLKNNIKLAAFDIDGTILPNGTMEFSSSIIKMFDKLSEKNIKTTFATAREFVTIGSLYKQLPKLDYFIGANGSFCYDIKNDNIIYEKTISYEDFKKIYDFVLNDEDTKSFLVADNKYAYKNPGMLTDTWFLSPHKDKIIDMDFEKIEKNHIHIITIGCESDDFTTRVTEKVKQLIEENNLNVDITAKWSKGIFLCPKGVTKSKTLNWLCDYLNLKINENLIAFGDSSNDFEMIRDSAYGVAMSRANDWIKSVANDIATTCEEDGAYHKLIELELI</sequence>
<dbReference type="NCBIfam" id="NF045966">
    <property type="entry name" value="YcsE_rel_Pase"/>
    <property type="match status" value="1"/>
</dbReference>
<evidence type="ECO:0000313" key="3">
    <source>
        <dbReference type="Proteomes" id="UP000290243"/>
    </source>
</evidence>
<dbReference type="InterPro" id="IPR036412">
    <property type="entry name" value="HAD-like_sf"/>
</dbReference>
<dbReference type="GO" id="GO:0005829">
    <property type="term" value="C:cytosol"/>
    <property type="evidence" value="ECO:0007669"/>
    <property type="project" value="TreeGrafter"/>
</dbReference>
<dbReference type="EMBL" id="LR215037">
    <property type="protein sequence ID" value="VEU75791.1"/>
    <property type="molecule type" value="Genomic_DNA"/>
</dbReference>
<dbReference type="Pfam" id="PF08282">
    <property type="entry name" value="Hydrolase_3"/>
    <property type="match status" value="1"/>
</dbReference>
<reference evidence="2 3" key="1">
    <citation type="submission" date="2019-01" db="EMBL/GenBank/DDBJ databases">
        <authorList>
            <consortium name="Pathogen Informatics"/>
        </authorList>
    </citation>
    <scope>NUCLEOTIDE SEQUENCE [LARGE SCALE GENOMIC DNA]</scope>
    <source>
        <strain evidence="2 3">NCTC10168</strain>
    </source>
</reference>
<dbReference type="EC" id="3.1.3.-" evidence="2"/>
<dbReference type="GO" id="GO:0000287">
    <property type="term" value="F:magnesium ion binding"/>
    <property type="evidence" value="ECO:0007669"/>
    <property type="project" value="TreeGrafter"/>
</dbReference>
<proteinExistence type="predicted"/>